<dbReference type="Pfam" id="PF02518">
    <property type="entry name" value="HATPase_c"/>
    <property type="match status" value="1"/>
</dbReference>
<dbReference type="EC" id="2.7.13.3" evidence="2"/>
<gene>
    <name evidence="11" type="ORF">ACFQ4C_13465</name>
</gene>
<dbReference type="GO" id="GO:0016301">
    <property type="term" value="F:kinase activity"/>
    <property type="evidence" value="ECO:0007669"/>
    <property type="project" value="UniProtKB-KW"/>
</dbReference>
<keyword evidence="5" id="KW-0547">Nucleotide-binding</keyword>
<dbReference type="Proteomes" id="UP001597116">
    <property type="component" value="Unassembled WGS sequence"/>
</dbReference>
<comment type="catalytic activity">
    <reaction evidence="1">
        <text>ATP + protein L-histidine = ADP + protein N-phospho-L-histidine.</text>
        <dbReference type="EC" id="2.7.13.3"/>
    </reaction>
</comment>
<dbReference type="Gene3D" id="3.30.565.10">
    <property type="entry name" value="Histidine kinase-like ATPase, C-terminal domain"/>
    <property type="match status" value="1"/>
</dbReference>
<dbReference type="PANTHER" id="PTHR43065:SF10">
    <property type="entry name" value="PEROXIDE STRESS-ACTIVATED HISTIDINE KINASE MAK3"/>
    <property type="match status" value="1"/>
</dbReference>
<dbReference type="SUPFAM" id="SSF55874">
    <property type="entry name" value="ATPase domain of HSP90 chaperone/DNA topoisomerase II/histidine kinase"/>
    <property type="match status" value="1"/>
</dbReference>
<dbReference type="PANTHER" id="PTHR43065">
    <property type="entry name" value="SENSOR HISTIDINE KINASE"/>
    <property type="match status" value="1"/>
</dbReference>
<evidence type="ECO:0000256" key="8">
    <source>
        <dbReference type="ARBA" id="ARBA00023012"/>
    </source>
</evidence>
<evidence type="ECO:0000256" key="3">
    <source>
        <dbReference type="ARBA" id="ARBA00022553"/>
    </source>
</evidence>
<evidence type="ECO:0000256" key="1">
    <source>
        <dbReference type="ARBA" id="ARBA00000085"/>
    </source>
</evidence>
<dbReference type="PRINTS" id="PR00344">
    <property type="entry name" value="BCTRLSENSOR"/>
</dbReference>
<keyword evidence="9" id="KW-1133">Transmembrane helix</keyword>
<evidence type="ECO:0000313" key="12">
    <source>
        <dbReference type="Proteomes" id="UP001597116"/>
    </source>
</evidence>
<evidence type="ECO:0000256" key="6">
    <source>
        <dbReference type="ARBA" id="ARBA00022777"/>
    </source>
</evidence>
<reference evidence="12" key="1">
    <citation type="journal article" date="2019" name="Int. J. Syst. Evol. Microbiol.">
        <title>The Global Catalogue of Microorganisms (GCM) 10K type strain sequencing project: providing services to taxonomists for standard genome sequencing and annotation.</title>
        <authorList>
            <consortium name="The Broad Institute Genomics Platform"/>
            <consortium name="The Broad Institute Genome Sequencing Center for Infectious Disease"/>
            <person name="Wu L."/>
            <person name="Ma J."/>
        </authorList>
    </citation>
    <scope>NUCLEOTIDE SEQUENCE [LARGE SCALE GENOMIC DNA]</scope>
    <source>
        <strain evidence="12">CCUG 55608</strain>
    </source>
</reference>
<keyword evidence="6 11" id="KW-0418">Kinase</keyword>
<proteinExistence type="predicted"/>
<keyword evidence="12" id="KW-1185">Reference proteome</keyword>
<name>A0ABW3Q807_9BACT</name>
<dbReference type="EMBL" id="JBHTLP010000008">
    <property type="protein sequence ID" value="MFD1142129.1"/>
    <property type="molecule type" value="Genomic_DNA"/>
</dbReference>
<evidence type="ECO:0000256" key="9">
    <source>
        <dbReference type="SAM" id="Phobius"/>
    </source>
</evidence>
<feature type="transmembrane region" description="Helical" evidence="9">
    <location>
        <begin position="12"/>
        <end position="32"/>
    </location>
</feature>
<accession>A0ABW3Q807</accession>
<keyword evidence="3" id="KW-0597">Phosphoprotein</keyword>
<evidence type="ECO:0000259" key="10">
    <source>
        <dbReference type="PROSITE" id="PS50109"/>
    </source>
</evidence>
<evidence type="ECO:0000256" key="5">
    <source>
        <dbReference type="ARBA" id="ARBA00022741"/>
    </source>
</evidence>
<dbReference type="InterPro" id="IPR005467">
    <property type="entry name" value="His_kinase_dom"/>
</dbReference>
<keyword evidence="9" id="KW-0472">Membrane</keyword>
<evidence type="ECO:0000256" key="4">
    <source>
        <dbReference type="ARBA" id="ARBA00022679"/>
    </source>
</evidence>
<dbReference type="InterPro" id="IPR004358">
    <property type="entry name" value="Sig_transdc_His_kin-like_C"/>
</dbReference>
<comment type="caution">
    <text evidence="11">The sequence shown here is derived from an EMBL/GenBank/DDBJ whole genome shotgun (WGS) entry which is preliminary data.</text>
</comment>
<protein>
    <recommendedName>
        <fullName evidence="2">histidine kinase</fullName>
        <ecNumber evidence="2">2.7.13.3</ecNumber>
    </recommendedName>
</protein>
<keyword evidence="7" id="KW-0067">ATP-binding</keyword>
<keyword evidence="4" id="KW-0808">Transferase</keyword>
<evidence type="ECO:0000256" key="7">
    <source>
        <dbReference type="ARBA" id="ARBA00022840"/>
    </source>
</evidence>
<feature type="transmembrane region" description="Helical" evidence="9">
    <location>
        <begin position="156"/>
        <end position="176"/>
    </location>
</feature>
<sequence>MLKSLEIYGQRNTLKIVLALNLLLVGTASLLYTNSLIAKLEEREENDVKLYARALVNVYDENADEDLTFITNEIMFVNQKNQVPTIYVDENHKIPKIPIHNYTFPPGTSDEEILGILEEELAEMREEHQPIVVEMDGKVNGYIYYHNSLLLTQLRFFPYVLLAVMVTLGFLAYLAFSSARRAEQNRVWVGLAKETAHQLGTPLSSLMAWVEYFRSDPAVDQSVADEVEKDVKRLETIATRFSSIGSVPTLKSENIYETVSQFVSYLERRISTKVKIHVENFLVDGKEVKINKLLFEWVIENICKNAVDAMSGVGKLTVRLMPLPRNEIAIDITDTGKGINKANLQKVFTPGYSTKKRGWGLGLTLAKRIIEEYHEGRLFVKSSEVGKGTTFRILLKENVMSEGPVVKGQKTVRSAS</sequence>
<dbReference type="PROSITE" id="PS50109">
    <property type="entry name" value="HIS_KIN"/>
    <property type="match status" value="1"/>
</dbReference>
<keyword evidence="8" id="KW-0902">Two-component regulatory system</keyword>
<evidence type="ECO:0000256" key="2">
    <source>
        <dbReference type="ARBA" id="ARBA00012438"/>
    </source>
</evidence>
<feature type="domain" description="Histidine kinase" evidence="10">
    <location>
        <begin position="194"/>
        <end position="399"/>
    </location>
</feature>
<dbReference type="SMART" id="SM00387">
    <property type="entry name" value="HATPase_c"/>
    <property type="match status" value="1"/>
</dbReference>
<dbReference type="RefSeq" id="WP_265992628.1">
    <property type="nucleotide sequence ID" value="NZ_CP110973.1"/>
</dbReference>
<dbReference type="InterPro" id="IPR003594">
    <property type="entry name" value="HATPase_dom"/>
</dbReference>
<evidence type="ECO:0000313" key="11">
    <source>
        <dbReference type="EMBL" id="MFD1142129.1"/>
    </source>
</evidence>
<organism evidence="11 12">
    <name type="scientific">Larkinella insperata</name>
    <dbReference type="NCBI Taxonomy" id="332158"/>
    <lineage>
        <taxon>Bacteria</taxon>
        <taxon>Pseudomonadati</taxon>
        <taxon>Bacteroidota</taxon>
        <taxon>Cytophagia</taxon>
        <taxon>Cytophagales</taxon>
        <taxon>Spirosomataceae</taxon>
        <taxon>Larkinella</taxon>
    </lineage>
</organism>
<keyword evidence="9" id="KW-0812">Transmembrane</keyword>
<dbReference type="InterPro" id="IPR036890">
    <property type="entry name" value="HATPase_C_sf"/>
</dbReference>